<dbReference type="AlphaFoldDB" id="A0AA35ZYM3"/>
<sequence length="171" mass="18501">MVVEGTGSFTIELQVLSTTHYAGQSGHSRPGVVEEAIGDERVIYQVALQVFKAGEFEIIMTLQSVVCEFLLDGNGAGLRWVLVIPPPSPNMKIDPITGSIPNRCHLSLSYISSLPQEGRNEDMGIIGSSCVFIVHQKGRPMGLGKLGDCPGPPNNKGPPFCICYIELAHYF</sequence>
<proteinExistence type="predicted"/>
<reference evidence="1" key="1">
    <citation type="submission" date="2023-04" db="EMBL/GenBank/DDBJ databases">
        <authorList>
            <person name="Vijverberg K."/>
            <person name="Xiong W."/>
            <person name="Schranz E."/>
        </authorList>
    </citation>
    <scope>NUCLEOTIDE SEQUENCE</scope>
</reference>
<dbReference type="EMBL" id="OX465084">
    <property type="protein sequence ID" value="CAI9300037.1"/>
    <property type="molecule type" value="Genomic_DNA"/>
</dbReference>
<gene>
    <name evidence="1" type="ORF">LSALG_LOCUS38710</name>
</gene>
<protein>
    <submittedName>
        <fullName evidence="1">Uncharacterized protein</fullName>
    </submittedName>
</protein>
<name>A0AA35ZYM3_LACSI</name>
<organism evidence="1 2">
    <name type="scientific">Lactuca saligna</name>
    <name type="common">Willowleaf lettuce</name>
    <dbReference type="NCBI Taxonomy" id="75948"/>
    <lineage>
        <taxon>Eukaryota</taxon>
        <taxon>Viridiplantae</taxon>
        <taxon>Streptophyta</taxon>
        <taxon>Embryophyta</taxon>
        <taxon>Tracheophyta</taxon>
        <taxon>Spermatophyta</taxon>
        <taxon>Magnoliopsida</taxon>
        <taxon>eudicotyledons</taxon>
        <taxon>Gunneridae</taxon>
        <taxon>Pentapetalae</taxon>
        <taxon>asterids</taxon>
        <taxon>campanulids</taxon>
        <taxon>Asterales</taxon>
        <taxon>Asteraceae</taxon>
        <taxon>Cichorioideae</taxon>
        <taxon>Cichorieae</taxon>
        <taxon>Lactucinae</taxon>
        <taxon>Lactuca</taxon>
    </lineage>
</organism>
<evidence type="ECO:0000313" key="1">
    <source>
        <dbReference type="EMBL" id="CAI9300037.1"/>
    </source>
</evidence>
<keyword evidence="2" id="KW-1185">Reference proteome</keyword>
<evidence type="ECO:0000313" key="2">
    <source>
        <dbReference type="Proteomes" id="UP001177003"/>
    </source>
</evidence>
<accession>A0AA35ZYM3</accession>
<dbReference type="Proteomes" id="UP001177003">
    <property type="component" value="Chromosome 8"/>
</dbReference>